<dbReference type="AlphaFoldDB" id="A0A5Q2TMA2"/>
<dbReference type="KEGG" id="grc:GI584_10285"/>
<gene>
    <name evidence="2" type="ORF">GI584_10285</name>
</gene>
<sequence length="85" mass="9669">MRKRNVVGMLGAAGIATTLSFMLMDKSKRERLMNKWNEWKVSMQTDQSNLPIEEAGDPGRDNLQNADMVAEGSQFGVNYYNRVKQ</sequence>
<evidence type="ECO:0000256" key="1">
    <source>
        <dbReference type="SAM" id="Phobius"/>
    </source>
</evidence>
<keyword evidence="1" id="KW-0812">Transmembrane</keyword>
<protein>
    <submittedName>
        <fullName evidence="2">Uncharacterized protein</fullName>
    </submittedName>
</protein>
<feature type="transmembrane region" description="Helical" evidence="1">
    <location>
        <begin position="6"/>
        <end position="24"/>
    </location>
</feature>
<evidence type="ECO:0000313" key="2">
    <source>
        <dbReference type="EMBL" id="QGH34388.1"/>
    </source>
</evidence>
<evidence type="ECO:0000313" key="3">
    <source>
        <dbReference type="Proteomes" id="UP000339690"/>
    </source>
</evidence>
<keyword evidence="1" id="KW-0472">Membrane</keyword>
<name>A0A5Q2TMA2_9BACI</name>
<accession>A0A5Q2TMA2</accession>
<reference evidence="2 3" key="1">
    <citation type="submission" date="2019-11" db="EMBL/GenBank/DDBJ databases">
        <title>Gracilibacillus salitolerans sp. nov., a moderate halophile isolated from a saline soil in northwest China.</title>
        <authorList>
            <person name="Gan L."/>
        </authorList>
    </citation>
    <scope>NUCLEOTIDE SEQUENCE [LARGE SCALE GENOMIC DNA]</scope>
    <source>
        <strain evidence="2 3">SCU50</strain>
    </source>
</reference>
<keyword evidence="3" id="KW-1185">Reference proteome</keyword>
<dbReference type="Proteomes" id="UP000339690">
    <property type="component" value="Chromosome"/>
</dbReference>
<organism evidence="2 3">
    <name type="scientific">Gracilibacillus salitolerans</name>
    <dbReference type="NCBI Taxonomy" id="2663022"/>
    <lineage>
        <taxon>Bacteria</taxon>
        <taxon>Bacillati</taxon>
        <taxon>Bacillota</taxon>
        <taxon>Bacilli</taxon>
        <taxon>Bacillales</taxon>
        <taxon>Bacillaceae</taxon>
        <taxon>Gracilibacillus</taxon>
    </lineage>
</organism>
<dbReference type="EMBL" id="CP045915">
    <property type="protein sequence ID" value="QGH34388.1"/>
    <property type="molecule type" value="Genomic_DNA"/>
</dbReference>
<keyword evidence="1" id="KW-1133">Transmembrane helix</keyword>
<proteinExistence type="predicted"/>